<dbReference type="RefSeq" id="WP_161126551.1">
    <property type="nucleotide sequence ID" value="NZ_DAIPCI010000066.1"/>
</dbReference>
<dbReference type="EMBL" id="VYSB01000050">
    <property type="protein sequence ID" value="MYZ54105.1"/>
    <property type="molecule type" value="Genomic_DNA"/>
</dbReference>
<dbReference type="AlphaFoldDB" id="A0A7C9NDC1"/>
<dbReference type="Pfam" id="PF03090">
    <property type="entry name" value="Replicase"/>
    <property type="match status" value="1"/>
</dbReference>
<accession>A0A7C9NDC1</accession>
<dbReference type="CDD" id="cd00093">
    <property type="entry name" value="HTH_XRE"/>
    <property type="match status" value="1"/>
</dbReference>
<evidence type="ECO:0000256" key="1">
    <source>
        <dbReference type="SAM" id="MobiDB-lite"/>
    </source>
</evidence>
<name>A0A7C9NDC1_9BURK</name>
<dbReference type="Proteomes" id="UP000481947">
    <property type="component" value="Unassembled WGS sequence"/>
</dbReference>
<dbReference type="InterPro" id="IPR004322">
    <property type="entry name" value="Plasmid_replicase_bac"/>
</dbReference>
<sequence>MTEVHLLEKIEAAARAQKLPLFSAPRLAHRPYCTDDPATGLRIRSCEQALRHSHIQANTPALRFRLVFDIDRPGAIFAAEDANVAPPNWFGENPDNGHAHAGYELEIPIVTSESGRDAPVRYAAAVEYAYRRALGADTAYSGLICKNPTHDRWWTHIHRVQPYDLGELAEWVDLPTKLTPRQAEETHLGRNVRLFDGLRHWAYRNVKHYERRAEWSLACHAKAGELNTFDTPLHVSEVLHVGRSVEKWVWTRFDHTASDKRFSERQAARGQRNSLEAQAEKGRASGKARTAASENKRASAVLMRSRGMTQAAIAAELGVTDRTVRSWLNDRA</sequence>
<dbReference type="Pfam" id="PF13384">
    <property type="entry name" value="HTH_23"/>
    <property type="match status" value="1"/>
</dbReference>
<organism evidence="2 3">
    <name type="scientific">Malikia spinosa</name>
    <dbReference type="NCBI Taxonomy" id="86180"/>
    <lineage>
        <taxon>Bacteria</taxon>
        <taxon>Pseudomonadati</taxon>
        <taxon>Pseudomonadota</taxon>
        <taxon>Betaproteobacteria</taxon>
        <taxon>Burkholderiales</taxon>
        <taxon>Comamonadaceae</taxon>
        <taxon>Malikia</taxon>
    </lineage>
</organism>
<reference evidence="2 3" key="1">
    <citation type="submission" date="2019-09" db="EMBL/GenBank/DDBJ databases">
        <title>Identification of Malikia spinosa a prominent benzene-, toluene-, and ethylbenzene-degrading bacterium: enrichment, isolation and whole genome sequencing.</title>
        <authorList>
            <person name="Tancsics A."/>
            <person name="Revesz F."/>
            <person name="Kriszt B."/>
        </authorList>
    </citation>
    <scope>NUCLEOTIDE SEQUENCE [LARGE SCALE GENOMIC DNA]</scope>
    <source>
        <strain evidence="2 3">AB6</strain>
    </source>
</reference>
<proteinExistence type="predicted"/>
<evidence type="ECO:0000313" key="3">
    <source>
        <dbReference type="Proteomes" id="UP000481947"/>
    </source>
</evidence>
<protein>
    <submittedName>
        <fullName evidence="2">Helix-turn-helix domain-containing protein</fullName>
    </submittedName>
</protein>
<dbReference type="GO" id="GO:0003677">
    <property type="term" value="F:DNA binding"/>
    <property type="evidence" value="ECO:0007669"/>
    <property type="project" value="InterPro"/>
</dbReference>
<feature type="region of interest" description="Disordered" evidence="1">
    <location>
        <begin position="261"/>
        <end position="296"/>
    </location>
</feature>
<dbReference type="Gene3D" id="1.10.260.40">
    <property type="entry name" value="lambda repressor-like DNA-binding domains"/>
    <property type="match status" value="1"/>
</dbReference>
<dbReference type="InterPro" id="IPR001387">
    <property type="entry name" value="Cro/C1-type_HTH"/>
</dbReference>
<dbReference type="InterPro" id="IPR010982">
    <property type="entry name" value="Lambda_DNA-bd_dom_sf"/>
</dbReference>
<gene>
    <name evidence="2" type="ORF">F5985_18785</name>
</gene>
<comment type="caution">
    <text evidence="2">The sequence shown here is derived from an EMBL/GenBank/DDBJ whole genome shotgun (WGS) entry which is preliminary data.</text>
</comment>
<evidence type="ECO:0000313" key="2">
    <source>
        <dbReference type="EMBL" id="MYZ54105.1"/>
    </source>
</evidence>
<dbReference type="Gene3D" id="1.10.340.50">
    <property type="match status" value="1"/>
</dbReference>